<evidence type="ECO:0000256" key="4">
    <source>
        <dbReference type="ARBA" id="ARBA00004735"/>
    </source>
</evidence>
<proteinExistence type="inferred from homology"/>
<evidence type="ECO:0000313" key="18">
    <source>
        <dbReference type="EMBL" id="KAF3499315.1"/>
    </source>
</evidence>
<dbReference type="Gene3D" id="3.30.160.40">
    <property type="entry name" value="Porphobilinogen deaminase, C-terminal domain"/>
    <property type="match status" value="1"/>
</dbReference>
<dbReference type="FunFam" id="3.40.190.10:FF:000004">
    <property type="entry name" value="Porphobilinogen deaminase"/>
    <property type="match status" value="1"/>
</dbReference>
<dbReference type="GO" id="GO:0006783">
    <property type="term" value="P:heme biosynthetic process"/>
    <property type="evidence" value="ECO:0007669"/>
    <property type="project" value="TreeGrafter"/>
</dbReference>
<dbReference type="PANTHER" id="PTHR11557:SF0">
    <property type="entry name" value="PORPHOBILINOGEN DEAMINASE"/>
    <property type="match status" value="1"/>
</dbReference>
<name>A0A8S9N6B5_BRACR</name>
<dbReference type="Proteomes" id="UP000712600">
    <property type="component" value="Unassembled WGS sequence"/>
</dbReference>
<evidence type="ECO:0000313" key="19">
    <source>
        <dbReference type="Proteomes" id="UP000712600"/>
    </source>
</evidence>
<comment type="pathway">
    <text evidence="4">Porphyrin-containing compound metabolism; protoporphyrin-IX biosynthesis; coproporphyrinogen-III from 5-aminolevulinate: step 2/4.</text>
</comment>
<dbReference type="InterPro" id="IPR022419">
    <property type="entry name" value="Porphobilin_deaminase_cofac_BS"/>
</dbReference>
<evidence type="ECO:0000256" key="12">
    <source>
        <dbReference type="ARBA" id="ARBA00023244"/>
    </source>
</evidence>
<dbReference type="SUPFAM" id="SSF53850">
    <property type="entry name" value="Periplasmic binding protein-like II"/>
    <property type="match status" value="1"/>
</dbReference>
<comment type="caution">
    <text evidence="18">The sequence shown here is derived from an EMBL/GenBank/DDBJ whole genome shotgun (WGS) entry which is preliminary data.</text>
</comment>
<dbReference type="AlphaFoldDB" id="A0A8S9N6B5"/>
<keyword evidence="10" id="KW-0808">Transferase</keyword>
<comment type="similarity">
    <text evidence="6">Belongs to the HMBS family.</text>
</comment>
<comment type="subcellular location">
    <subcellularLocation>
        <location evidence="3">Plastid</location>
        <location evidence="3">Chloroplast</location>
    </subcellularLocation>
</comment>
<dbReference type="Pfam" id="PF03900">
    <property type="entry name" value="Porphobil_deamC"/>
    <property type="match status" value="1"/>
</dbReference>
<evidence type="ECO:0000256" key="2">
    <source>
        <dbReference type="ARBA" id="ARBA00002869"/>
    </source>
</evidence>
<evidence type="ECO:0000256" key="1">
    <source>
        <dbReference type="ARBA" id="ARBA00001916"/>
    </source>
</evidence>
<keyword evidence="8" id="KW-0150">Chloroplast</keyword>
<evidence type="ECO:0000256" key="3">
    <source>
        <dbReference type="ARBA" id="ARBA00004229"/>
    </source>
</evidence>
<accession>A0A8S9N6B5</accession>
<evidence type="ECO:0000256" key="13">
    <source>
        <dbReference type="ARBA" id="ARBA00030685"/>
    </source>
</evidence>
<dbReference type="EMBL" id="QGKX02001621">
    <property type="protein sequence ID" value="KAF3499315.1"/>
    <property type="molecule type" value="Genomic_DNA"/>
</dbReference>
<dbReference type="GO" id="GO:0004418">
    <property type="term" value="F:hydroxymethylbilane synthase activity"/>
    <property type="evidence" value="ECO:0007669"/>
    <property type="project" value="UniProtKB-EC"/>
</dbReference>
<comment type="pathway">
    <text evidence="5">Porphyrin-containing compound metabolism; chlorophyll biosynthesis.</text>
</comment>
<keyword evidence="9" id="KW-0934">Plastid</keyword>
<keyword evidence="12" id="KW-0627">Porphyrin biosynthesis</keyword>
<dbReference type="Pfam" id="PF01379">
    <property type="entry name" value="Porphobil_deam"/>
    <property type="match status" value="1"/>
</dbReference>
<dbReference type="GO" id="GO:0015995">
    <property type="term" value="P:chlorophyll biosynthetic process"/>
    <property type="evidence" value="ECO:0007669"/>
    <property type="project" value="UniProtKB-KW"/>
</dbReference>
<evidence type="ECO:0000256" key="14">
    <source>
        <dbReference type="ARBA" id="ARBA00033064"/>
    </source>
</evidence>
<evidence type="ECO:0000256" key="10">
    <source>
        <dbReference type="ARBA" id="ARBA00022679"/>
    </source>
</evidence>
<evidence type="ECO:0000256" key="9">
    <source>
        <dbReference type="ARBA" id="ARBA00022640"/>
    </source>
</evidence>
<dbReference type="InterPro" id="IPR022417">
    <property type="entry name" value="Porphobilin_deaminase_N"/>
</dbReference>
<dbReference type="FunFam" id="3.30.160.40:FF:000001">
    <property type="entry name" value="Porphobilinogen deaminase"/>
    <property type="match status" value="1"/>
</dbReference>
<feature type="domain" description="Porphobilinogen deaminase N-terminal" evidence="16">
    <location>
        <begin position="98"/>
        <end position="304"/>
    </location>
</feature>
<dbReference type="InterPro" id="IPR022418">
    <property type="entry name" value="Porphobilinogen_deaminase_C"/>
</dbReference>
<evidence type="ECO:0000256" key="7">
    <source>
        <dbReference type="ARBA" id="ARBA00012655"/>
    </source>
</evidence>
<dbReference type="GO" id="GO:0009507">
    <property type="term" value="C:chloroplast"/>
    <property type="evidence" value="ECO:0007669"/>
    <property type="project" value="UniProtKB-SubCell"/>
</dbReference>
<feature type="domain" description="Porphobilinogen deaminase C-terminal" evidence="17">
    <location>
        <begin position="317"/>
        <end position="389"/>
    </location>
</feature>
<dbReference type="SUPFAM" id="SSF54782">
    <property type="entry name" value="Porphobilinogen deaminase (hydroxymethylbilane synthase), C-terminal domain"/>
    <property type="match status" value="1"/>
</dbReference>
<evidence type="ECO:0000256" key="15">
    <source>
        <dbReference type="ARBA" id="ARBA00074324"/>
    </source>
</evidence>
<dbReference type="PANTHER" id="PTHR11557">
    <property type="entry name" value="PORPHOBILINOGEN DEAMINASE"/>
    <property type="match status" value="1"/>
</dbReference>
<comment type="cofactor">
    <cofactor evidence="1">
        <name>dipyrromethane</name>
        <dbReference type="ChEBI" id="CHEBI:60342"/>
    </cofactor>
</comment>
<dbReference type="HAMAP" id="MF_00260">
    <property type="entry name" value="Porphobil_deam"/>
    <property type="match status" value="1"/>
</dbReference>
<evidence type="ECO:0000256" key="5">
    <source>
        <dbReference type="ARBA" id="ARBA00005173"/>
    </source>
</evidence>
<reference evidence="18" key="1">
    <citation type="submission" date="2019-12" db="EMBL/GenBank/DDBJ databases">
        <title>Genome sequencing and annotation of Brassica cretica.</title>
        <authorList>
            <person name="Studholme D.J."/>
            <person name="Sarris P."/>
        </authorList>
    </citation>
    <scope>NUCLEOTIDE SEQUENCE</scope>
    <source>
        <strain evidence="18">PFS-109/04</strain>
        <tissue evidence="18">Leaf</tissue>
    </source>
</reference>
<evidence type="ECO:0000256" key="11">
    <source>
        <dbReference type="ARBA" id="ARBA00023171"/>
    </source>
</evidence>
<dbReference type="PRINTS" id="PR00151">
    <property type="entry name" value="PORPHBDMNASE"/>
</dbReference>
<dbReference type="CDD" id="cd13648">
    <property type="entry name" value="PBP2_PBGD_1"/>
    <property type="match status" value="1"/>
</dbReference>
<dbReference type="InterPro" id="IPR036803">
    <property type="entry name" value="Porphobilinogen_deaminase_C_sf"/>
</dbReference>
<evidence type="ECO:0000256" key="6">
    <source>
        <dbReference type="ARBA" id="ARBA00005638"/>
    </source>
</evidence>
<dbReference type="NCBIfam" id="TIGR00212">
    <property type="entry name" value="hemC"/>
    <property type="match status" value="1"/>
</dbReference>
<dbReference type="EC" id="2.5.1.61" evidence="7"/>
<evidence type="ECO:0000259" key="16">
    <source>
        <dbReference type="Pfam" id="PF01379"/>
    </source>
</evidence>
<gene>
    <name evidence="18" type="ORF">F2Q69_00045243</name>
</gene>
<organism evidence="18 19">
    <name type="scientific">Brassica cretica</name>
    <name type="common">Mustard</name>
    <dbReference type="NCBI Taxonomy" id="69181"/>
    <lineage>
        <taxon>Eukaryota</taxon>
        <taxon>Viridiplantae</taxon>
        <taxon>Streptophyta</taxon>
        <taxon>Embryophyta</taxon>
        <taxon>Tracheophyta</taxon>
        <taxon>Spermatophyta</taxon>
        <taxon>Magnoliopsida</taxon>
        <taxon>eudicotyledons</taxon>
        <taxon>Gunneridae</taxon>
        <taxon>Pentapetalae</taxon>
        <taxon>rosids</taxon>
        <taxon>malvids</taxon>
        <taxon>Brassicales</taxon>
        <taxon>Brassicaceae</taxon>
        <taxon>Brassiceae</taxon>
        <taxon>Brassica</taxon>
    </lineage>
</organism>
<comment type="function">
    <text evidence="2">Tetrapolymerization of the monopyrrole PBG into the hydroxymethylbilane pre-uroporphyrinogen in several discrete steps.</text>
</comment>
<sequence>MDIASSSLFQTHKVALTRQPSPPVNSCSLGSVSVIGFSLPQISSPSLAKYRRKQSSSGSVRACVAVEQKTRTAIIRIGTRGSPVVGFFFLGLSSYVYDSPLALAQAYETRAKLQAKHPELTEDGAIHIEIIKTTGDKILSQPLADIGGKGLFTKEIDEALINGHIDIAVHSMKDVPTYLPEKTVLPCNLVREDVRDAFICLTAASLAELPAGSVVGTASLRRKSQILHKYPSLSVEENFRGNVQTRLSKLQGGKVHATLLALAGLKRLSMTENVASILSLDEMLPAVAQGAIGIACRTDDDKMANYLASLNHEETRLAVACERAFLETLDGSCRTPIAGYAAKDEEGNCYFRGLVASPDGTKVLETSRKGPYVFEDMVKMGKDAGQELLSRAGPGFFGN</sequence>
<dbReference type="PROSITE" id="PS00533">
    <property type="entry name" value="PORPHOBILINOGEN_DEAM"/>
    <property type="match status" value="1"/>
</dbReference>
<dbReference type="Gene3D" id="3.40.190.10">
    <property type="entry name" value="Periplasmic binding protein-like II"/>
    <property type="match status" value="2"/>
</dbReference>
<evidence type="ECO:0000256" key="8">
    <source>
        <dbReference type="ARBA" id="ARBA00022528"/>
    </source>
</evidence>
<evidence type="ECO:0000259" key="17">
    <source>
        <dbReference type="Pfam" id="PF03900"/>
    </source>
</evidence>
<dbReference type="FunFam" id="3.40.190.10:FF:000101">
    <property type="entry name" value="Porphobilinogen deaminase, chloroplastic"/>
    <property type="match status" value="1"/>
</dbReference>
<keyword evidence="11" id="KW-0149">Chlorophyll biosynthesis</keyword>
<protein>
    <recommendedName>
        <fullName evidence="15">Porphobilinogen deaminase, chloroplastic</fullName>
        <ecNumber evidence="7">2.5.1.61</ecNumber>
    </recommendedName>
    <alternativeName>
        <fullName evidence="14">Hydroxymethylbilane synthase</fullName>
    </alternativeName>
    <alternativeName>
        <fullName evidence="13">Pre-uroporphyrinogen synthase</fullName>
    </alternativeName>
</protein>
<dbReference type="InterPro" id="IPR000860">
    <property type="entry name" value="HemC"/>
</dbReference>